<dbReference type="EMBL" id="RBZP01000004">
    <property type="protein sequence ID" value="RKQ34352.1"/>
    <property type="molecule type" value="Genomic_DNA"/>
</dbReference>
<sequence>MSTNQLEKVAEKPSRKLLKDKKQKSVEKESQATDKQTRKQQKEKRKAAKRENKRPRRRIFPIWLRIILLIIFAAAALVAGLMVGYGIMGDGNPTDILKTETWQHIIDIVFKEA</sequence>
<evidence type="ECO:0000313" key="4">
    <source>
        <dbReference type="Proteomes" id="UP000269301"/>
    </source>
</evidence>
<gene>
    <name evidence="3" type="ORF">D8M06_08230</name>
</gene>
<keyword evidence="3" id="KW-0804">Transcription</keyword>
<feature type="compositionally biased region" description="Basic and acidic residues" evidence="1">
    <location>
        <begin position="23"/>
        <end position="37"/>
    </location>
</feature>
<keyword evidence="4" id="KW-1185">Reference proteome</keyword>
<accession>A0A495A4L8</accession>
<keyword evidence="2" id="KW-1133">Transmembrane helix</keyword>
<name>A0A495A4L8_9BACI</name>
<feature type="region of interest" description="Disordered" evidence="1">
    <location>
        <begin position="1"/>
        <end position="53"/>
    </location>
</feature>
<keyword evidence="3" id="KW-0240">DNA-directed RNA polymerase</keyword>
<organism evidence="3 4">
    <name type="scientific">Oceanobacillus halophilus</name>
    <dbReference type="NCBI Taxonomy" id="930130"/>
    <lineage>
        <taxon>Bacteria</taxon>
        <taxon>Bacillati</taxon>
        <taxon>Bacillota</taxon>
        <taxon>Bacilli</taxon>
        <taxon>Bacillales</taxon>
        <taxon>Bacillaceae</taxon>
        <taxon>Oceanobacillus</taxon>
    </lineage>
</organism>
<keyword evidence="2" id="KW-0812">Transmembrane</keyword>
<dbReference type="InterPro" id="IPR024596">
    <property type="entry name" value="RNApol_su_b/EpuA"/>
</dbReference>
<evidence type="ECO:0000256" key="1">
    <source>
        <dbReference type="SAM" id="MobiDB-lite"/>
    </source>
</evidence>
<protein>
    <submittedName>
        <fullName evidence="3">DNA-directed RNA polymerase subunit beta</fullName>
    </submittedName>
</protein>
<dbReference type="Proteomes" id="UP000269301">
    <property type="component" value="Unassembled WGS sequence"/>
</dbReference>
<feature type="transmembrane region" description="Helical" evidence="2">
    <location>
        <begin position="62"/>
        <end position="88"/>
    </location>
</feature>
<dbReference type="GO" id="GO:0000428">
    <property type="term" value="C:DNA-directed RNA polymerase complex"/>
    <property type="evidence" value="ECO:0007669"/>
    <property type="project" value="UniProtKB-KW"/>
</dbReference>
<evidence type="ECO:0000313" key="3">
    <source>
        <dbReference type="EMBL" id="RKQ34352.1"/>
    </source>
</evidence>
<dbReference type="OrthoDB" id="2300232at2"/>
<evidence type="ECO:0000256" key="2">
    <source>
        <dbReference type="SAM" id="Phobius"/>
    </source>
</evidence>
<dbReference type="RefSeq" id="WP_121203915.1">
    <property type="nucleotide sequence ID" value="NZ_RBZP01000004.1"/>
</dbReference>
<reference evidence="3 4" key="1">
    <citation type="journal article" date="2016" name="Int. J. Syst. Evol. Microbiol.">
        <title>Oceanobacillus halophilus sp. nov., a novel moderately halophilic bacterium from a hypersaline lake.</title>
        <authorList>
            <person name="Amoozegar M.A."/>
            <person name="Bagheri M."/>
            <person name="Makhdoumi A."/>
            <person name="Nikou M.M."/>
            <person name="Fazeli S.A.S."/>
            <person name="Schumann P."/>
            <person name="Sproer C."/>
            <person name="Sanchez-Porro C."/>
            <person name="Ventosa A."/>
        </authorList>
    </citation>
    <scope>NUCLEOTIDE SEQUENCE [LARGE SCALE GENOMIC DNA]</scope>
    <source>
        <strain evidence="3 4">DSM 23996</strain>
    </source>
</reference>
<feature type="compositionally biased region" description="Basic residues" evidence="1">
    <location>
        <begin position="38"/>
        <end position="53"/>
    </location>
</feature>
<keyword evidence="2" id="KW-0472">Membrane</keyword>
<proteinExistence type="predicted"/>
<dbReference type="Pfam" id="PF11772">
    <property type="entry name" value="EpuA"/>
    <property type="match status" value="1"/>
</dbReference>
<comment type="caution">
    <text evidence="3">The sequence shown here is derived from an EMBL/GenBank/DDBJ whole genome shotgun (WGS) entry which is preliminary data.</text>
</comment>
<dbReference type="AlphaFoldDB" id="A0A495A4L8"/>